<feature type="repeat" description="TPR" evidence="2">
    <location>
        <begin position="109"/>
        <end position="142"/>
    </location>
</feature>
<keyword evidence="1 3" id="KW-0808">Transferase</keyword>
<reference evidence="4" key="1">
    <citation type="submission" date="2017-01" db="EMBL/GenBank/DDBJ databases">
        <authorList>
            <person name="Varghese N."/>
            <person name="Submissions S."/>
        </authorList>
    </citation>
    <scope>NUCLEOTIDE SEQUENCE [LARGE SCALE GENOMIC DNA]</scope>
    <source>
        <strain evidence="4">UM1</strain>
    </source>
</reference>
<dbReference type="PROSITE" id="PS50005">
    <property type="entry name" value="TPR"/>
    <property type="match status" value="1"/>
</dbReference>
<dbReference type="SMART" id="SM00028">
    <property type="entry name" value="TPR"/>
    <property type="match status" value="4"/>
</dbReference>
<dbReference type="SUPFAM" id="SSF52540">
    <property type="entry name" value="P-loop containing nucleoside triphosphate hydrolases"/>
    <property type="match status" value="1"/>
</dbReference>
<dbReference type="PANTHER" id="PTHR12788:SF10">
    <property type="entry name" value="PROTEIN-TYROSINE SULFOTRANSFERASE"/>
    <property type="match status" value="1"/>
</dbReference>
<name>A0A1N6VR30_9GAMM</name>
<evidence type="ECO:0000256" key="1">
    <source>
        <dbReference type="ARBA" id="ARBA00022679"/>
    </source>
</evidence>
<dbReference type="STRING" id="1604334.SAMN05421546_1851"/>
<dbReference type="Gene3D" id="1.25.40.10">
    <property type="entry name" value="Tetratricopeptide repeat domain"/>
    <property type="match status" value="2"/>
</dbReference>
<dbReference type="PANTHER" id="PTHR12788">
    <property type="entry name" value="PROTEIN-TYROSINE SULFOTRANSFERASE 2"/>
    <property type="match status" value="1"/>
</dbReference>
<dbReference type="AlphaFoldDB" id="A0A1N6VR30"/>
<keyword evidence="2" id="KW-0802">TPR repeat</keyword>
<dbReference type="Gene3D" id="3.40.50.300">
    <property type="entry name" value="P-loop containing nucleotide triphosphate hydrolases"/>
    <property type="match status" value="1"/>
</dbReference>
<sequence length="527" mass="58578">MKPNFDPRSLYQSAVHALNKGQWPQAFDMGKQLLAVVPTHGGVHFVMGVSALQMQRMPEAMAHLREATRLSPQRADYAAQYARALAQTRQTRQAVEMADKAVAAGPADPLTLDTLGVIFSQGNENKKASELFKKAAEMVPGSASYRFNHATSLTFIGELDEAEREYEACLAIDPGYWKAHLALAQLKKQSADSNHLERLRSLLSDSGGRDQPRMYLNLAMAKELEDMGDYPAAFAHLVEGKKAGGETRGYKSADDQAIFDAIARAFPEPVQVSGGYDSEEPIFIIGLPRSGTTLVDRMLSSHPDVHSAGELQDFGIVLKRASGSRTRHLLDVDTVEKAAGCDWQRVGEAYIHATRPNTGHTPRFIDKLPHNFLYAGFIAKALPNAKIVCLRRNPMDSCLGNFRQLFAQTSPYYDYSFDIENCGRYWLMFDRLMRHWAQVLPGRILQVNYEDIVADQTAALNAVLEHCGLPWNDACLAFQDNAAPVATASAVQVREPLNNRSIGRWRRYDNELMPLRRLLEDAGVAID</sequence>
<dbReference type="Proteomes" id="UP000241788">
    <property type="component" value="Unassembled WGS sequence"/>
</dbReference>
<dbReference type="EMBL" id="FTLW01000004">
    <property type="protein sequence ID" value="SIQ80254.1"/>
    <property type="molecule type" value="Genomic_DNA"/>
</dbReference>
<organism evidence="3 4">
    <name type="scientific">Solilutibacter tolerans</name>
    <dbReference type="NCBI Taxonomy" id="1604334"/>
    <lineage>
        <taxon>Bacteria</taxon>
        <taxon>Pseudomonadati</taxon>
        <taxon>Pseudomonadota</taxon>
        <taxon>Gammaproteobacteria</taxon>
        <taxon>Lysobacterales</taxon>
        <taxon>Lysobacteraceae</taxon>
        <taxon>Solilutibacter</taxon>
    </lineage>
</organism>
<accession>A0A1N6VR30</accession>
<dbReference type="SUPFAM" id="SSF48452">
    <property type="entry name" value="TPR-like"/>
    <property type="match status" value="1"/>
</dbReference>
<evidence type="ECO:0000256" key="2">
    <source>
        <dbReference type="PROSITE-ProRule" id="PRU00339"/>
    </source>
</evidence>
<protein>
    <submittedName>
        <fullName evidence="3">Sulfotransferase family protein</fullName>
    </submittedName>
</protein>
<dbReference type="RefSeq" id="WP_076587504.1">
    <property type="nucleotide sequence ID" value="NZ_FTLW01000004.1"/>
</dbReference>
<dbReference type="InterPro" id="IPR011990">
    <property type="entry name" value="TPR-like_helical_dom_sf"/>
</dbReference>
<proteinExistence type="predicted"/>
<evidence type="ECO:0000313" key="4">
    <source>
        <dbReference type="Proteomes" id="UP000241788"/>
    </source>
</evidence>
<dbReference type="GO" id="GO:0008476">
    <property type="term" value="F:protein-tyrosine sulfotransferase activity"/>
    <property type="evidence" value="ECO:0007669"/>
    <property type="project" value="InterPro"/>
</dbReference>
<dbReference type="OrthoDB" id="9766687at2"/>
<dbReference type="Pfam" id="PF13469">
    <property type="entry name" value="Sulfotransfer_3"/>
    <property type="match status" value="1"/>
</dbReference>
<dbReference type="Pfam" id="PF13181">
    <property type="entry name" value="TPR_8"/>
    <property type="match status" value="1"/>
</dbReference>
<gene>
    <name evidence="3" type="ORF">SAMN05421546_1851</name>
</gene>
<dbReference type="InterPro" id="IPR026634">
    <property type="entry name" value="TPST-like"/>
</dbReference>
<evidence type="ECO:0000313" key="3">
    <source>
        <dbReference type="EMBL" id="SIQ80254.1"/>
    </source>
</evidence>
<dbReference type="InterPro" id="IPR027417">
    <property type="entry name" value="P-loop_NTPase"/>
</dbReference>
<dbReference type="InterPro" id="IPR019734">
    <property type="entry name" value="TPR_rpt"/>
</dbReference>
<keyword evidence="4" id="KW-1185">Reference proteome</keyword>